<evidence type="ECO:0008006" key="3">
    <source>
        <dbReference type="Google" id="ProtNLM"/>
    </source>
</evidence>
<dbReference type="Proteomes" id="UP000005238">
    <property type="component" value="Unassembled WGS sequence"/>
</dbReference>
<dbReference type="EnsemblProtists" id="Phyra73418">
    <property type="protein sequence ID" value="Phyra73418"/>
    <property type="gene ID" value="Phyra73418"/>
</dbReference>
<proteinExistence type="predicted"/>
<dbReference type="EMBL" id="DS566000">
    <property type="status" value="NOT_ANNOTATED_CDS"/>
    <property type="molecule type" value="Genomic_DNA"/>
</dbReference>
<keyword evidence="2" id="KW-1185">Reference proteome</keyword>
<dbReference type="VEuPathDB" id="FungiDB:KRP22_7227"/>
<reference evidence="2" key="1">
    <citation type="journal article" date="2006" name="Science">
        <title>Phytophthora genome sequences uncover evolutionary origins and mechanisms of pathogenesis.</title>
        <authorList>
            <person name="Tyler B.M."/>
            <person name="Tripathy S."/>
            <person name="Zhang X."/>
            <person name="Dehal P."/>
            <person name="Jiang R.H."/>
            <person name="Aerts A."/>
            <person name="Arredondo F.D."/>
            <person name="Baxter L."/>
            <person name="Bensasson D."/>
            <person name="Beynon J.L."/>
            <person name="Chapman J."/>
            <person name="Damasceno C.M."/>
            <person name="Dorrance A.E."/>
            <person name="Dou D."/>
            <person name="Dickerman A.W."/>
            <person name="Dubchak I.L."/>
            <person name="Garbelotto M."/>
            <person name="Gijzen M."/>
            <person name="Gordon S.G."/>
            <person name="Govers F."/>
            <person name="Grunwald N.J."/>
            <person name="Huang W."/>
            <person name="Ivors K.L."/>
            <person name="Jones R.W."/>
            <person name="Kamoun S."/>
            <person name="Krampis K."/>
            <person name="Lamour K.H."/>
            <person name="Lee M.K."/>
            <person name="McDonald W.H."/>
            <person name="Medina M."/>
            <person name="Meijer H.J."/>
            <person name="Nordberg E.K."/>
            <person name="Maclean D.J."/>
            <person name="Ospina-Giraldo M.D."/>
            <person name="Morris P.F."/>
            <person name="Phuntumart V."/>
            <person name="Putnam N.H."/>
            <person name="Rash S."/>
            <person name="Rose J.K."/>
            <person name="Sakihama Y."/>
            <person name="Salamov A.A."/>
            <person name="Savidor A."/>
            <person name="Scheuring C.F."/>
            <person name="Smith B.M."/>
            <person name="Sobral B.W."/>
            <person name="Terry A."/>
            <person name="Torto-Alalibo T.A."/>
            <person name="Win J."/>
            <person name="Xu Z."/>
            <person name="Zhang H."/>
            <person name="Grigoriev I.V."/>
            <person name="Rokhsar D.S."/>
            <person name="Boore J.L."/>
        </authorList>
    </citation>
    <scope>NUCLEOTIDE SEQUENCE [LARGE SCALE GENOMIC DNA]</scope>
    <source>
        <strain evidence="2">Pr102</strain>
    </source>
</reference>
<dbReference type="VEuPathDB" id="FungiDB:KRP23_9929"/>
<evidence type="ECO:0000313" key="1">
    <source>
        <dbReference type="EnsemblProtists" id="Phyra73418"/>
    </source>
</evidence>
<dbReference type="HOGENOM" id="CLU_1819651_0_0_1"/>
<dbReference type="AlphaFoldDB" id="H3GD13"/>
<sequence>MKKSTFSNKFHVFPGDQTDREQFVICDASGIFNTMLMVAQFHDQKTGGPCRVVVKGSASKHVVLCYLERGSPTLSQLQNSEDFNMNKGKYQRIGRISRNPKLFGRAEYDVEAAAGVDLTLLLLILFIRHIRLERERAASSAA</sequence>
<accession>H3GD13</accession>
<name>H3GD13_PHYRM</name>
<protein>
    <recommendedName>
        <fullName evidence="3">Tubby C-terminal domain-containing protein</fullName>
    </recommendedName>
</protein>
<dbReference type="OMA" id="EQFVICD"/>
<reference evidence="1" key="2">
    <citation type="submission" date="2015-06" db="UniProtKB">
        <authorList>
            <consortium name="EnsemblProtists"/>
        </authorList>
    </citation>
    <scope>IDENTIFICATION</scope>
    <source>
        <strain evidence="1">Pr102</strain>
    </source>
</reference>
<evidence type="ECO:0000313" key="2">
    <source>
        <dbReference type="Proteomes" id="UP000005238"/>
    </source>
</evidence>
<organism evidence="1 2">
    <name type="scientific">Phytophthora ramorum</name>
    <name type="common">Sudden oak death agent</name>
    <dbReference type="NCBI Taxonomy" id="164328"/>
    <lineage>
        <taxon>Eukaryota</taxon>
        <taxon>Sar</taxon>
        <taxon>Stramenopiles</taxon>
        <taxon>Oomycota</taxon>
        <taxon>Peronosporomycetes</taxon>
        <taxon>Peronosporales</taxon>
        <taxon>Peronosporaceae</taxon>
        <taxon>Phytophthora</taxon>
    </lineage>
</organism>
<dbReference type="eggNOG" id="ENOG502RGRT">
    <property type="taxonomic scope" value="Eukaryota"/>
</dbReference>
<dbReference type="InParanoid" id="H3GD13"/>